<evidence type="ECO:0008006" key="4">
    <source>
        <dbReference type="Google" id="ProtNLM"/>
    </source>
</evidence>
<keyword evidence="1" id="KW-1133">Transmembrane helix</keyword>
<proteinExistence type="predicted"/>
<accession>A0ABP3WPN1</accession>
<evidence type="ECO:0000313" key="3">
    <source>
        <dbReference type="Proteomes" id="UP001500359"/>
    </source>
</evidence>
<keyword evidence="1" id="KW-0472">Membrane</keyword>
<dbReference type="EMBL" id="BAAAFD010000002">
    <property type="protein sequence ID" value="GAA0853913.1"/>
    <property type="molecule type" value="Genomic_DNA"/>
</dbReference>
<dbReference type="NCBIfam" id="TIGR02532">
    <property type="entry name" value="IV_pilin_GFxxxE"/>
    <property type="match status" value="1"/>
</dbReference>
<dbReference type="Pfam" id="PF07963">
    <property type="entry name" value="N_methyl"/>
    <property type="match status" value="1"/>
</dbReference>
<dbReference type="SUPFAM" id="SSF54523">
    <property type="entry name" value="Pili subunits"/>
    <property type="match status" value="1"/>
</dbReference>
<protein>
    <recommendedName>
        <fullName evidence="4">Prepilin-type N-terminal cleavage/methylation domain-containing protein</fullName>
    </recommendedName>
</protein>
<dbReference type="Gene3D" id="3.30.700.10">
    <property type="entry name" value="Glycoprotein, Type 4 Pilin"/>
    <property type="match status" value="1"/>
</dbReference>
<dbReference type="Proteomes" id="UP001500359">
    <property type="component" value="Unassembled WGS sequence"/>
</dbReference>
<keyword evidence="1" id="KW-0812">Transmembrane</keyword>
<dbReference type="RefSeq" id="WP_343856772.1">
    <property type="nucleotide sequence ID" value="NZ_BAAAFD010000002.1"/>
</dbReference>
<evidence type="ECO:0000256" key="1">
    <source>
        <dbReference type="SAM" id="Phobius"/>
    </source>
</evidence>
<reference evidence="3" key="1">
    <citation type="journal article" date="2019" name="Int. J. Syst. Evol. Microbiol.">
        <title>The Global Catalogue of Microorganisms (GCM) 10K type strain sequencing project: providing services to taxonomists for standard genome sequencing and annotation.</title>
        <authorList>
            <consortium name="The Broad Institute Genomics Platform"/>
            <consortium name="The Broad Institute Genome Sequencing Center for Infectious Disease"/>
            <person name="Wu L."/>
            <person name="Ma J."/>
        </authorList>
    </citation>
    <scope>NUCLEOTIDE SEQUENCE [LARGE SCALE GENOMIC DNA]</scope>
    <source>
        <strain evidence="3">JCM 15896</strain>
    </source>
</reference>
<dbReference type="InterPro" id="IPR045584">
    <property type="entry name" value="Pilin-like"/>
</dbReference>
<organism evidence="2 3">
    <name type="scientific">Aliiglaciecola litoralis</name>
    <dbReference type="NCBI Taxonomy" id="582857"/>
    <lineage>
        <taxon>Bacteria</taxon>
        <taxon>Pseudomonadati</taxon>
        <taxon>Pseudomonadota</taxon>
        <taxon>Gammaproteobacteria</taxon>
        <taxon>Alteromonadales</taxon>
        <taxon>Alteromonadaceae</taxon>
        <taxon>Aliiglaciecola</taxon>
    </lineage>
</organism>
<evidence type="ECO:0000313" key="2">
    <source>
        <dbReference type="EMBL" id="GAA0853913.1"/>
    </source>
</evidence>
<dbReference type="InterPro" id="IPR012902">
    <property type="entry name" value="N_methyl_site"/>
</dbReference>
<gene>
    <name evidence="2" type="ORF">GCM10009114_07980</name>
</gene>
<comment type="caution">
    <text evidence="2">The sequence shown here is derived from an EMBL/GenBank/DDBJ whole genome shotgun (WGS) entry which is preliminary data.</text>
</comment>
<sequence>MQKGFTLIELIIVIVILGILSAVALPRMIDVSSDAHIATSKFEAGTFKSAVDLVRNTYLVRNQNPLTIGAITIPIDTVSNWPTGSGSGTQFCVNLWNNLLANAEPVTGQSSPTARLAPGWNAFGNSYFCAYGKKFESRTFASGNLPHFVYYVRDVTGINYNGQRYEGSAGDVQTVNL</sequence>
<feature type="transmembrane region" description="Helical" evidence="1">
    <location>
        <begin position="6"/>
        <end position="25"/>
    </location>
</feature>
<dbReference type="PROSITE" id="PS00409">
    <property type="entry name" value="PROKAR_NTER_METHYL"/>
    <property type="match status" value="1"/>
</dbReference>
<name>A0ABP3WPN1_9ALTE</name>
<keyword evidence="3" id="KW-1185">Reference proteome</keyword>